<feature type="transmembrane region" description="Helical" evidence="6">
    <location>
        <begin position="57"/>
        <end position="75"/>
    </location>
</feature>
<evidence type="ECO:0000256" key="3">
    <source>
        <dbReference type="ARBA" id="ARBA00022692"/>
    </source>
</evidence>
<evidence type="ECO:0000256" key="1">
    <source>
        <dbReference type="ARBA" id="ARBA00004651"/>
    </source>
</evidence>
<protein>
    <submittedName>
        <fullName evidence="7">Membrane protein</fullName>
    </submittedName>
</protein>
<dbReference type="PANTHER" id="PTHR30213:SF1">
    <property type="entry name" value="INNER MEMBRANE PROTEIN YHJD"/>
    <property type="match status" value="1"/>
</dbReference>
<organism evidence="7 8">
    <name type="scientific">Agromyces ramosus</name>
    <dbReference type="NCBI Taxonomy" id="33879"/>
    <lineage>
        <taxon>Bacteria</taxon>
        <taxon>Bacillati</taxon>
        <taxon>Actinomycetota</taxon>
        <taxon>Actinomycetes</taxon>
        <taxon>Micrococcales</taxon>
        <taxon>Microbacteriaceae</taxon>
        <taxon>Agromyces</taxon>
    </lineage>
</organism>
<sequence>MGDEQAHAGKGGPFAGLIAWGRRVTARALALRPVRAWFIFLEHHGPMLADSITYRTLFSVFAGVFLGFAIGGIWLSGRPEVMDALVDTIGAAIPGLIGEDGLIDPDDLIQPLTLSIAGILALIGLIGAAMGAVGSLRIAFRTLADQPDDQTFFVWVLARDLLLAVGFGAALTAAAFVTFFSTTAVGTILGWFGVAESDTVSEVVTRVISTIVIFAIDAIVIAAMFRLLSGLRPSARTLWGGALLGGAGLTVLQVLSSLFVAGATNNPLLASFGSLIALLLWINLSSQVILIAGAFIVAGVDEEHDRVHARHGSPTLALRRLQRAERRATDAATELAAARKAVDQEREAARADA</sequence>
<evidence type="ECO:0000256" key="2">
    <source>
        <dbReference type="ARBA" id="ARBA00022475"/>
    </source>
</evidence>
<keyword evidence="3 6" id="KW-0812">Transmembrane</keyword>
<keyword evidence="2" id="KW-1003">Cell membrane</keyword>
<proteinExistence type="predicted"/>
<comment type="caution">
    <text evidence="7">The sequence shown here is derived from an EMBL/GenBank/DDBJ whole genome shotgun (WGS) entry which is preliminary data.</text>
</comment>
<feature type="transmembrane region" description="Helical" evidence="6">
    <location>
        <begin position="161"/>
        <end position="191"/>
    </location>
</feature>
<dbReference type="Pfam" id="PF03631">
    <property type="entry name" value="Virul_fac_BrkB"/>
    <property type="match status" value="1"/>
</dbReference>
<feature type="transmembrane region" description="Helical" evidence="6">
    <location>
        <begin position="114"/>
        <end position="140"/>
    </location>
</feature>
<reference evidence="7 8" key="1">
    <citation type="submission" date="2019-02" db="EMBL/GenBank/DDBJ databases">
        <title>Genomic Encyclopedia of Type Strains, Phase IV (KMG-IV): sequencing the most valuable type-strain genomes for metagenomic binning, comparative biology and taxonomic classification.</title>
        <authorList>
            <person name="Goeker M."/>
        </authorList>
    </citation>
    <scope>NUCLEOTIDE SEQUENCE [LARGE SCALE GENOMIC DNA]</scope>
    <source>
        <strain evidence="7 8">DSM 43045</strain>
    </source>
</reference>
<keyword evidence="4 6" id="KW-1133">Transmembrane helix</keyword>
<dbReference type="AlphaFoldDB" id="A0A4Q7MF05"/>
<dbReference type="RefSeq" id="WP_130353169.1">
    <property type="nucleotide sequence ID" value="NZ_SGWY01000002.1"/>
</dbReference>
<evidence type="ECO:0000256" key="6">
    <source>
        <dbReference type="SAM" id="Phobius"/>
    </source>
</evidence>
<name>A0A4Q7MF05_9MICO</name>
<keyword evidence="8" id="KW-1185">Reference proteome</keyword>
<comment type="subcellular location">
    <subcellularLocation>
        <location evidence="1">Cell membrane</location>
        <topology evidence="1">Multi-pass membrane protein</topology>
    </subcellularLocation>
</comment>
<gene>
    <name evidence="7" type="ORF">EV187_2338</name>
</gene>
<evidence type="ECO:0000256" key="5">
    <source>
        <dbReference type="ARBA" id="ARBA00023136"/>
    </source>
</evidence>
<evidence type="ECO:0000313" key="8">
    <source>
        <dbReference type="Proteomes" id="UP000293289"/>
    </source>
</evidence>
<dbReference type="EMBL" id="SGWY01000002">
    <property type="protein sequence ID" value="RZS66601.1"/>
    <property type="molecule type" value="Genomic_DNA"/>
</dbReference>
<feature type="transmembrane region" description="Helical" evidence="6">
    <location>
        <begin position="275"/>
        <end position="300"/>
    </location>
</feature>
<dbReference type="GO" id="GO:0005886">
    <property type="term" value="C:plasma membrane"/>
    <property type="evidence" value="ECO:0007669"/>
    <property type="project" value="UniProtKB-SubCell"/>
</dbReference>
<dbReference type="Proteomes" id="UP000293289">
    <property type="component" value="Unassembled WGS sequence"/>
</dbReference>
<dbReference type="InterPro" id="IPR017039">
    <property type="entry name" value="Virul_fac_BrkB"/>
</dbReference>
<keyword evidence="5 6" id="KW-0472">Membrane</keyword>
<evidence type="ECO:0000256" key="4">
    <source>
        <dbReference type="ARBA" id="ARBA00022989"/>
    </source>
</evidence>
<accession>A0A4Q7MF05</accession>
<dbReference type="PANTHER" id="PTHR30213">
    <property type="entry name" value="INNER MEMBRANE PROTEIN YHJD"/>
    <property type="match status" value="1"/>
</dbReference>
<dbReference type="OrthoDB" id="4987926at2"/>
<feature type="transmembrane region" description="Helical" evidence="6">
    <location>
        <begin position="237"/>
        <end position="263"/>
    </location>
</feature>
<feature type="transmembrane region" description="Helical" evidence="6">
    <location>
        <begin position="203"/>
        <end position="225"/>
    </location>
</feature>
<evidence type="ECO:0000313" key="7">
    <source>
        <dbReference type="EMBL" id="RZS66601.1"/>
    </source>
</evidence>